<accession>A0A9Q0LS94</accession>
<dbReference type="Pfam" id="PF01199">
    <property type="entry name" value="Ribosomal_L34e"/>
    <property type="match status" value="1"/>
</dbReference>
<keyword evidence="3" id="KW-0687">Ribonucleoprotein</keyword>
<evidence type="ECO:0000313" key="5">
    <source>
        <dbReference type="Proteomes" id="UP001149090"/>
    </source>
</evidence>
<dbReference type="PRINTS" id="PR01250">
    <property type="entry name" value="RIBOSOMALL34"/>
</dbReference>
<dbReference type="Proteomes" id="UP001149090">
    <property type="component" value="Unassembled WGS sequence"/>
</dbReference>
<comment type="similarity">
    <text evidence="1">Belongs to the eukaryotic ribosomal protein eL34 family.</text>
</comment>
<comment type="caution">
    <text evidence="4">The sequence shown here is derived from an EMBL/GenBank/DDBJ whole genome shotgun (WGS) entry which is preliminary data.</text>
</comment>
<sequence>MKRLTYRRRHPYNTKSNRVKVVRTPGDRHIYHYVKKRVKGRRCGVTGVTLHGKTSKRDKKVYRLNV</sequence>
<dbReference type="Gene3D" id="6.20.370.70">
    <property type="match status" value="1"/>
</dbReference>
<dbReference type="EMBL" id="JAPDFW010000057">
    <property type="protein sequence ID" value="KAJ5077599.1"/>
    <property type="molecule type" value="Genomic_DNA"/>
</dbReference>
<organism evidence="4 5">
    <name type="scientific">Anaeramoeba ignava</name>
    <name type="common">Anaerobic marine amoeba</name>
    <dbReference type="NCBI Taxonomy" id="1746090"/>
    <lineage>
        <taxon>Eukaryota</taxon>
        <taxon>Metamonada</taxon>
        <taxon>Anaeramoebidae</taxon>
        <taxon>Anaeramoeba</taxon>
    </lineage>
</organism>
<dbReference type="GO" id="GO:1990904">
    <property type="term" value="C:ribonucleoprotein complex"/>
    <property type="evidence" value="ECO:0007669"/>
    <property type="project" value="UniProtKB-KW"/>
</dbReference>
<protein>
    <submittedName>
        <fullName evidence="4">60s ribosomal protein l34</fullName>
    </submittedName>
</protein>
<dbReference type="GO" id="GO:0006412">
    <property type="term" value="P:translation"/>
    <property type="evidence" value="ECO:0007669"/>
    <property type="project" value="InterPro"/>
</dbReference>
<dbReference type="GO" id="GO:0005840">
    <property type="term" value="C:ribosome"/>
    <property type="evidence" value="ECO:0007669"/>
    <property type="project" value="UniProtKB-KW"/>
</dbReference>
<reference evidence="4" key="1">
    <citation type="submission" date="2022-10" db="EMBL/GenBank/DDBJ databases">
        <title>Novel sulphate-reducing endosymbionts in the free-living metamonad Anaeramoeba.</title>
        <authorList>
            <person name="Jerlstrom-Hultqvist J."/>
            <person name="Cepicka I."/>
            <person name="Gallot-Lavallee L."/>
            <person name="Salas-Leiva D."/>
            <person name="Curtis B.A."/>
            <person name="Zahonova K."/>
            <person name="Pipaliya S."/>
            <person name="Dacks J."/>
            <person name="Roger A.J."/>
        </authorList>
    </citation>
    <scope>NUCLEOTIDE SEQUENCE</scope>
    <source>
        <strain evidence="4">BMAN</strain>
    </source>
</reference>
<evidence type="ECO:0000256" key="1">
    <source>
        <dbReference type="ARBA" id="ARBA00009875"/>
    </source>
</evidence>
<evidence type="ECO:0000256" key="2">
    <source>
        <dbReference type="ARBA" id="ARBA00022980"/>
    </source>
</evidence>
<gene>
    <name evidence="4" type="ORF">M0811_05698</name>
</gene>
<name>A0A9Q0LS94_ANAIG</name>
<dbReference type="AlphaFoldDB" id="A0A9Q0LS94"/>
<dbReference type="GO" id="GO:0003735">
    <property type="term" value="F:structural constituent of ribosome"/>
    <property type="evidence" value="ECO:0007669"/>
    <property type="project" value="InterPro"/>
</dbReference>
<proteinExistence type="inferred from homology"/>
<evidence type="ECO:0000313" key="4">
    <source>
        <dbReference type="EMBL" id="KAJ5077599.1"/>
    </source>
</evidence>
<keyword evidence="5" id="KW-1185">Reference proteome</keyword>
<dbReference type="OrthoDB" id="277449at2759"/>
<keyword evidence="2 4" id="KW-0689">Ribosomal protein</keyword>
<evidence type="ECO:0000256" key="3">
    <source>
        <dbReference type="ARBA" id="ARBA00023274"/>
    </source>
</evidence>
<dbReference type="PANTHER" id="PTHR10759">
    <property type="entry name" value="60S RIBOSOMAL PROTEIN L34"/>
    <property type="match status" value="1"/>
</dbReference>
<dbReference type="InterPro" id="IPR008195">
    <property type="entry name" value="Ribosomal_eL34"/>
</dbReference>